<dbReference type="AlphaFoldDB" id="A0A250KR01"/>
<dbReference type="CDD" id="cd06268">
    <property type="entry name" value="PBP1_ABC_transporter_LIVBP-like"/>
    <property type="match status" value="1"/>
</dbReference>
<accession>A0A250KR01</accession>
<dbReference type="PANTHER" id="PTHR30483">
    <property type="entry name" value="LEUCINE-SPECIFIC-BINDING PROTEIN"/>
    <property type="match status" value="1"/>
</dbReference>
<dbReference type="InterPro" id="IPR051010">
    <property type="entry name" value="BCAA_transport"/>
</dbReference>
<evidence type="ECO:0000313" key="5">
    <source>
        <dbReference type="EMBL" id="BBA34095.1"/>
    </source>
</evidence>
<evidence type="ECO:0000313" key="6">
    <source>
        <dbReference type="Proteomes" id="UP000266313"/>
    </source>
</evidence>
<dbReference type="InterPro" id="IPR022478">
    <property type="entry name" value="ABC_transptr_sub-bd_PQQ"/>
</dbReference>
<dbReference type="InterPro" id="IPR028081">
    <property type="entry name" value="Leu-bd"/>
</dbReference>
<dbReference type="Pfam" id="PF13458">
    <property type="entry name" value="Peripla_BP_6"/>
    <property type="match status" value="1"/>
</dbReference>
<feature type="compositionally biased region" description="Basic residues" evidence="3">
    <location>
        <begin position="1"/>
        <end position="11"/>
    </location>
</feature>
<evidence type="ECO:0000256" key="2">
    <source>
        <dbReference type="ARBA" id="ARBA00022729"/>
    </source>
</evidence>
<evidence type="ECO:0000256" key="1">
    <source>
        <dbReference type="ARBA" id="ARBA00010062"/>
    </source>
</evidence>
<gene>
    <name evidence="5" type="ORF">sS8_2143</name>
</gene>
<keyword evidence="2" id="KW-0732">Signal</keyword>
<dbReference type="EMBL" id="AP017928">
    <property type="protein sequence ID" value="BBA34095.1"/>
    <property type="molecule type" value="Genomic_DNA"/>
</dbReference>
<proteinExistence type="inferred from homology"/>
<comment type="similarity">
    <text evidence="1">Belongs to the leucine-binding protein family.</text>
</comment>
<reference evidence="5 6" key="1">
    <citation type="submission" date="2016-12" db="EMBL/GenBank/DDBJ databases">
        <title>Genome sequencing of Methylocaldum marinum.</title>
        <authorList>
            <person name="Takeuchi M."/>
            <person name="Kamagata Y."/>
            <person name="Hiraoka S."/>
            <person name="Oshima K."/>
            <person name="Hattori M."/>
            <person name="Iwasaki W."/>
        </authorList>
    </citation>
    <scope>NUCLEOTIDE SEQUENCE [LARGE SCALE GENOMIC DNA]</scope>
    <source>
        <strain evidence="5 6">S8</strain>
    </source>
</reference>
<evidence type="ECO:0000259" key="4">
    <source>
        <dbReference type="Pfam" id="PF13458"/>
    </source>
</evidence>
<dbReference type="InterPro" id="IPR028082">
    <property type="entry name" value="Peripla_BP_I"/>
</dbReference>
<sequence length="389" mass="43458">MPAHGAKKKTPAAKPQPEAAAEAKLDKLPIAYLSQEIRNPPILPYFEEPVTDRGIQGARLGIQDNNTTGRFTRQDFSLRETVVPADGDVAAALKTLLAEGHRHILINLEAAKIRELAALPESQNALLYDVASRDDGLRGTACRPNVLHLLPSRAMRADALAQYLAKKRWNKWFLVVGTTDGDKRYAEALKRAAKRFGAKIVAEKAWQHSFDERRTPESQIPVFTQGVKYDILIVADESGSFGDYLPYRTWQPRPVAGTQALVATAWHRTHEAWGALQLQNRFRDQAGRWMTEEDYGAWLAVRAIGESATRAKSVDFDKVKAFMLGDEFALAGFKGVPLSFRRWNGQLRQPVLIASERSMVAVAPIEGFLHPKNELDTLGYDEPESKCRF</sequence>
<protein>
    <recommendedName>
        <fullName evidence="4">Leucine-binding protein domain-containing protein</fullName>
    </recommendedName>
</protein>
<feature type="domain" description="Leucine-binding protein" evidence="4">
    <location>
        <begin position="90"/>
        <end position="204"/>
    </location>
</feature>
<dbReference type="PANTHER" id="PTHR30483:SF6">
    <property type="entry name" value="PERIPLASMIC BINDING PROTEIN OF ABC TRANSPORTER FOR NATURAL AMINO ACIDS"/>
    <property type="match status" value="1"/>
</dbReference>
<feature type="region of interest" description="Disordered" evidence="3">
    <location>
        <begin position="1"/>
        <end position="21"/>
    </location>
</feature>
<keyword evidence="6" id="KW-1185">Reference proteome</keyword>
<dbReference type="Proteomes" id="UP000266313">
    <property type="component" value="Chromosome"/>
</dbReference>
<evidence type="ECO:0000256" key="3">
    <source>
        <dbReference type="SAM" id="MobiDB-lite"/>
    </source>
</evidence>
<name>A0A250KR01_9GAMM</name>
<organism evidence="5 6">
    <name type="scientific">Methylocaldum marinum</name>
    <dbReference type="NCBI Taxonomy" id="1432792"/>
    <lineage>
        <taxon>Bacteria</taxon>
        <taxon>Pseudomonadati</taxon>
        <taxon>Pseudomonadota</taxon>
        <taxon>Gammaproteobacteria</taxon>
        <taxon>Methylococcales</taxon>
        <taxon>Methylococcaceae</taxon>
        <taxon>Methylocaldum</taxon>
    </lineage>
</organism>
<dbReference type="SUPFAM" id="SSF53822">
    <property type="entry name" value="Periplasmic binding protein-like I"/>
    <property type="match status" value="1"/>
</dbReference>
<dbReference type="Gene3D" id="3.40.50.2300">
    <property type="match status" value="2"/>
</dbReference>
<dbReference type="OrthoDB" id="5341635at2"/>
<dbReference type="KEGG" id="mmai:sS8_2143"/>
<dbReference type="NCBIfam" id="TIGR03863">
    <property type="entry name" value="PQQ_ABC_bind"/>
    <property type="match status" value="1"/>
</dbReference>